<proteinExistence type="predicted"/>
<evidence type="ECO:0000313" key="1">
    <source>
        <dbReference type="EMBL" id="QBK92506.1"/>
    </source>
</evidence>
<reference evidence="1" key="1">
    <citation type="journal article" date="2019" name="MBio">
        <title>Virus Genomes from Deep Sea Sediments Expand the Ocean Megavirome and Support Independent Origins of Viral Gigantism.</title>
        <authorList>
            <person name="Backstrom D."/>
            <person name="Yutin N."/>
            <person name="Jorgensen S.L."/>
            <person name="Dharamshi J."/>
            <person name="Homa F."/>
            <person name="Zaremba-Niedwiedzka K."/>
            <person name="Spang A."/>
            <person name="Wolf Y.I."/>
            <person name="Koonin E.V."/>
            <person name="Ettema T.J."/>
        </authorList>
    </citation>
    <scope>NUCLEOTIDE SEQUENCE</scope>
</reference>
<gene>
    <name evidence="1" type="ORF">LCPAC401_01440</name>
</gene>
<organism evidence="1">
    <name type="scientific">Pithovirus LCPAC401</name>
    <dbReference type="NCBI Taxonomy" id="2506595"/>
    <lineage>
        <taxon>Viruses</taxon>
        <taxon>Pithoviruses</taxon>
    </lineage>
</organism>
<dbReference type="EMBL" id="MK500578">
    <property type="protein sequence ID" value="QBK92506.1"/>
    <property type="molecule type" value="Genomic_DNA"/>
</dbReference>
<dbReference type="InterPro" id="IPR036047">
    <property type="entry name" value="F-box-like_dom_sf"/>
</dbReference>
<dbReference type="SUPFAM" id="SSF81383">
    <property type="entry name" value="F-box domain"/>
    <property type="match status" value="1"/>
</dbReference>
<protein>
    <submittedName>
        <fullName evidence="1">F-box-like family protein</fullName>
    </submittedName>
</protein>
<accession>A0A481ZA49</accession>
<name>A0A481ZA49_9VIRU</name>
<sequence length="91" mass="10519">MILLKLININISCKNVKMDSVSSDVLQTILSYLDIGEISRKCFTSHPFDRVCKSEFLLKNILEKDYSVIEKGDNDTWRNKAKKVYLESALF</sequence>